<dbReference type="EMBL" id="JOTP01000025">
    <property type="protein sequence ID" value="KEP25322.1"/>
    <property type="molecule type" value="Genomic_DNA"/>
</dbReference>
<evidence type="ECO:0000259" key="1">
    <source>
        <dbReference type="Pfam" id="PF00561"/>
    </source>
</evidence>
<dbReference type="PRINTS" id="PR00412">
    <property type="entry name" value="EPOXHYDRLASE"/>
</dbReference>
<protein>
    <submittedName>
        <fullName evidence="2">Alpha/beta hydrolase</fullName>
    </submittedName>
</protein>
<keyword evidence="2" id="KW-0378">Hydrolase</keyword>
<dbReference type="InterPro" id="IPR000639">
    <property type="entry name" value="Epox_hydrolase-like"/>
</dbReference>
<dbReference type="OrthoDB" id="9808398at2"/>
<reference evidence="2 3" key="1">
    <citation type="submission" date="2012-09" db="EMBL/GenBank/DDBJ databases">
        <title>Genome Sequence of Bacillus sp. DW5-4.</title>
        <authorList>
            <person name="Lai Q."/>
            <person name="Liu Y."/>
            <person name="Shao Z."/>
        </authorList>
    </citation>
    <scope>NUCLEOTIDE SEQUENCE [LARGE SCALE GENOMIC DNA]</scope>
    <source>
        <strain evidence="2 3">DW5-4</strain>
    </source>
</reference>
<dbReference type="SUPFAM" id="SSF53474">
    <property type="entry name" value="alpha/beta-Hydrolases"/>
    <property type="match status" value="1"/>
</dbReference>
<dbReference type="PRINTS" id="PR00111">
    <property type="entry name" value="ABHYDROLASE"/>
</dbReference>
<dbReference type="InterPro" id="IPR029058">
    <property type="entry name" value="AB_hydrolase_fold"/>
</dbReference>
<dbReference type="Proteomes" id="UP000028091">
    <property type="component" value="Unassembled WGS sequence"/>
</dbReference>
<proteinExistence type="predicted"/>
<feature type="domain" description="AB hydrolase-1" evidence="1">
    <location>
        <begin position="26"/>
        <end position="258"/>
    </location>
</feature>
<organism evidence="2 3">
    <name type="scientific">Bacillus zhangzhouensis</name>
    <dbReference type="NCBI Taxonomy" id="1178540"/>
    <lineage>
        <taxon>Bacteria</taxon>
        <taxon>Bacillati</taxon>
        <taxon>Bacillota</taxon>
        <taxon>Bacilli</taxon>
        <taxon>Bacillales</taxon>
        <taxon>Bacillaceae</taxon>
        <taxon>Bacillus</taxon>
    </lineage>
</organism>
<name>A0A081L7U6_9BACI</name>
<comment type="caution">
    <text evidence="2">The sequence shown here is derived from an EMBL/GenBank/DDBJ whole genome shotgun (WGS) entry which is preliminary data.</text>
</comment>
<evidence type="ECO:0000313" key="2">
    <source>
        <dbReference type="EMBL" id="KEP25322.1"/>
    </source>
</evidence>
<dbReference type="GO" id="GO:0016787">
    <property type="term" value="F:hydrolase activity"/>
    <property type="evidence" value="ECO:0007669"/>
    <property type="project" value="UniProtKB-KW"/>
</dbReference>
<dbReference type="Pfam" id="PF00561">
    <property type="entry name" value="Abhydrolase_1"/>
    <property type="match status" value="1"/>
</dbReference>
<dbReference type="RefSeq" id="WP_034324175.1">
    <property type="nucleotide sequence ID" value="NZ_JOTP01000025.1"/>
</dbReference>
<gene>
    <name evidence="2" type="ORF">BA70_09405</name>
</gene>
<evidence type="ECO:0000313" key="3">
    <source>
        <dbReference type="Proteomes" id="UP000028091"/>
    </source>
</evidence>
<dbReference type="Gene3D" id="3.40.50.1820">
    <property type="entry name" value="alpha/beta hydrolase"/>
    <property type="match status" value="1"/>
</dbReference>
<dbReference type="eggNOG" id="COG2267">
    <property type="taxonomic scope" value="Bacteria"/>
</dbReference>
<keyword evidence="3" id="KW-1185">Reference proteome</keyword>
<accession>A0A081L7U6</accession>
<dbReference type="PANTHER" id="PTHR46438">
    <property type="entry name" value="ALPHA/BETA-HYDROLASES SUPERFAMILY PROTEIN"/>
    <property type="match status" value="1"/>
</dbReference>
<sequence>MVKFKLSETYHSTYGNVKYAVSGEGPPLVLVHGTPWSSFNWRHIIPGLSQWFKVYYYDLLGYGKSEKKEMDVSLGVQNKILNELLDHWGLNNPIIVGHDFGGTTALRAHLLNNRSFKKMILIDPVAIAPWGSEFFSHVNHYEKAFQGLPDYIHESVISTYVQGAMFREMDTDTLKGIKEPWLGHVGKEAFYRQIAQASQKYTDEIESLYDEVCVPTLIIWGEEDTWIPIEKGEQLSGKIPDASYVTISNAGHLVQEDQPSILLAHILKYALD</sequence>
<dbReference type="AlphaFoldDB" id="A0A081L7U6"/>
<dbReference type="InterPro" id="IPR000073">
    <property type="entry name" value="AB_hydrolase_1"/>
</dbReference>